<dbReference type="PANTHER" id="PTHR35841">
    <property type="entry name" value="PHOSPHONATES-BINDING PERIPLASMIC PROTEIN"/>
    <property type="match status" value="1"/>
</dbReference>
<dbReference type="EMBL" id="UOFQ01000130">
    <property type="protein sequence ID" value="VAW89321.1"/>
    <property type="molecule type" value="Genomic_DNA"/>
</dbReference>
<evidence type="ECO:0000313" key="1">
    <source>
        <dbReference type="EMBL" id="VAW89321.1"/>
    </source>
</evidence>
<dbReference type="SUPFAM" id="SSF53850">
    <property type="entry name" value="Periplasmic binding protein-like II"/>
    <property type="match status" value="1"/>
</dbReference>
<gene>
    <name evidence="1" type="ORF">MNBD_GAMMA17-1126</name>
</gene>
<protein>
    <submittedName>
        <fullName evidence="1">Phosphonate ABC transporter phosphate-binding periplasmic component (TC 3.A.1.9.1)</fullName>
    </submittedName>
</protein>
<name>A0A3B0ZCN0_9ZZZZ</name>
<dbReference type="Gene3D" id="3.40.190.10">
    <property type="entry name" value="Periplasmic binding protein-like II"/>
    <property type="match status" value="2"/>
</dbReference>
<dbReference type="Pfam" id="PF12974">
    <property type="entry name" value="Phosphonate-bd"/>
    <property type="match status" value="1"/>
</dbReference>
<dbReference type="AlphaFoldDB" id="A0A3B0ZCN0"/>
<reference evidence="1" key="1">
    <citation type="submission" date="2018-06" db="EMBL/GenBank/DDBJ databases">
        <authorList>
            <person name="Zhirakovskaya E."/>
        </authorList>
    </citation>
    <scope>NUCLEOTIDE SEQUENCE</scope>
</reference>
<organism evidence="1">
    <name type="scientific">hydrothermal vent metagenome</name>
    <dbReference type="NCBI Taxonomy" id="652676"/>
    <lineage>
        <taxon>unclassified sequences</taxon>
        <taxon>metagenomes</taxon>
        <taxon>ecological metagenomes</taxon>
    </lineage>
</organism>
<dbReference type="PANTHER" id="PTHR35841:SF1">
    <property type="entry name" value="PHOSPHONATES-BINDING PERIPLASMIC PROTEIN"/>
    <property type="match status" value="1"/>
</dbReference>
<proteinExistence type="predicted"/>
<accession>A0A3B0ZCN0</accession>
<sequence>MKPSPLTITTCFIAILLTCASGGAISAQSLSAKTFSVGIVPQFDSRKIHKIWRPILKELEKSTGYKFRLQGAPTIPAFEKKLNVGYFDFAYMNPYHALRANNHQGYIPLVRDIEKPLQGILVVKKGGHVNKIEELANQTVSFPAPNALGASLMIRAELEDFFEIQVQPQYVKTHSSVYLNVVLGITKAGGGVQKTLDQQPSEVRDALQILYKTRHVVPHPISAHPRVSSEVIKQVTETLLSLSNTTQGLKMLKKIPIKKIGPTSLKDYTSLNNLGLERFYHE</sequence>